<organism evidence="1 2">
    <name type="scientific">Faecalicoccus acidiformans</name>
    <dbReference type="NCBI Taxonomy" id="915173"/>
    <lineage>
        <taxon>Bacteria</taxon>
        <taxon>Bacillati</taxon>
        <taxon>Bacillota</taxon>
        <taxon>Erysipelotrichia</taxon>
        <taxon>Erysipelotrichales</taxon>
        <taxon>Erysipelotrichaceae</taxon>
        <taxon>Faecalicoccus</taxon>
    </lineage>
</organism>
<sequence>MENLLNYVHLRKDISFKERKLNSVDLLIFSELAYVDFSIEMENGPILLPEACRHYIESRSPEYIKGYFCFSNNIPVLVQELCECPRFANVWIRKVEQCNDDEKKIQFGATLFQIEDKDMIVSYRGTDASMTGWKENMQMTYMDDLPCQKMAVSFFDSIIDEIPAESYLFGFFQKKKIPNFYLTGHSKGGHLAMYTFLNTQYPAQVKKCQVFDAPGFRSSFVKSLENRDIFSQIENIKPQDSIIGCLMEHPEKETVIKAQEEGLLQHDAFYWSIQPEGFEKTKSLSIKSHDTIALIDRLLLSKSDEQKKEAIDLIFSILDRLDITSVSGLNEIHFRQIFQGVIELKNMTQEERKFMFDIIRFLVSQTASWMKTQK</sequence>
<reference evidence="1 2" key="1">
    <citation type="submission" date="2020-08" db="EMBL/GenBank/DDBJ databases">
        <title>Genomic Encyclopedia of Type Strains, Phase IV (KMG-IV): sequencing the most valuable type-strain genomes for metagenomic binning, comparative biology and taxonomic classification.</title>
        <authorList>
            <person name="Goeker M."/>
        </authorList>
    </citation>
    <scope>NUCLEOTIDE SEQUENCE [LARGE SCALE GENOMIC DNA]</scope>
    <source>
        <strain evidence="1 2">DSM 26963</strain>
    </source>
</reference>
<dbReference type="InterPro" id="IPR024499">
    <property type="entry name" value="Mbeg1-like"/>
</dbReference>
<dbReference type="EMBL" id="JACHHD010000015">
    <property type="protein sequence ID" value="MBB5185469.1"/>
    <property type="molecule type" value="Genomic_DNA"/>
</dbReference>
<accession>A0A7W8FXB7</accession>
<dbReference type="Pfam" id="PF11187">
    <property type="entry name" value="Mbeg1-like"/>
    <property type="match status" value="1"/>
</dbReference>
<dbReference type="RefSeq" id="WP_183376453.1">
    <property type="nucleotide sequence ID" value="NZ_JACHHD010000015.1"/>
</dbReference>
<evidence type="ECO:0000313" key="1">
    <source>
        <dbReference type="EMBL" id="MBB5185469.1"/>
    </source>
</evidence>
<dbReference type="SUPFAM" id="SSF53474">
    <property type="entry name" value="alpha/beta-Hydrolases"/>
    <property type="match status" value="1"/>
</dbReference>
<dbReference type="Proteomes" id="UP000521313">
    <property type="component" value="Unassembled WGS sequence"/>
</dbReference>
<evidence type="ECO:0000313" key="2">
    <source>
        <dbReference type="Proteomes" id="UP000521313"/>
    </source>
</evidence>
<name>A0A7W8FXB7_9FIRM</name>
<gene>
    <name evidence="1" type="ORF">HNQ43_001526</name>
</gene>
<comment type="caution">
    <text evidence="1">The sequence shown here is derived from an EMBL/GenBank/DDBJ whole genome shotgun (WGS) entry which is preliminary data.</text>
</comment>
<dbReference type="Gene3D" id="3.40.50.1820">
    <property type="entry name" value="alpha/beta hydrolase"/>
    <property type="match status" value="1"/>
</dbReference>
<proteinExistence type="predicted"/>
<dbReference type="AlphaFoldDB" id="A0A7W8FXB7"/>
<evidence type="ECO:0008006" key="3">
    <source>
        <dbReference type="Google" id="ProtNLM"/>
    </source>
</evidence>
<protein>
    <recommendedName>
        <fullName evidence="3">DUF2974 domain-containing protein</fullName>
    </recommendedName>
</protein>
<dbReference type="InterPro" id="IPR029058">
    <property type="entry name" value="AB_hydrolase_fold"/>
</dbReference>